<keyword evidence="2" id="KW-0456">Lyase</keyword>
<dbReference type="GO" id="GO:0016838">
    <property type="term" value="F:carbon-oxygen lyase activity, acting on phosphates"/>
    <property type="evidence" value="ECO:0007669"/>
    <property type="project" value="InterPro"/>
</dbReference>
<comment type="caution">
    <text evidence="3">The sequence shown here is derived from an EMBL/GenBank/DDBJ whole genome shotgun (WGS) entry which is preliminary data.</text>
</comment>
<dbReference type="Proteomes" id="UP000284375">
    <property type="component" value="Unassembled WGS sequence"/>
</dbReference>
<evidence type="ECO:0008006" key="5">
    <source>
        <dbReference type="Google" id="ProtNLM"/>
    </source>
</evidence>
<dbReference type="SUPFAM" id="SSF48576">
    <property type="entry name" value="Terpenoid synthases"/>
    <property type="match status" value="1"/>
</dbReference>
<dbReference type="InterPro" id="IPR024652">
    <property type="entry name" value="Trichodiene_synth"/>
</dbReference>
<comment type="similarity">
    <text evidence="1">Belongs to the trichodiene synthase family.</text>
</comment>
<evidence type="ECO:0000256" key="1">
    <source>
        <dbReference type="ARBA" id="ARBA00007946"/>
    </source>
</evidence>
<gene>
    <name evidence="3" type="ORF">VSDG_08439</name>
</gene>
<evidence type="ECO:0000313" key="3">
    <source>
        <dbReference type="EMBL" id="ROV90458.1"/>
    </source>
</evidence>
<dbReference type="Gene3D" id="1.10.600.10">
    <property type="entry name" value="Farnesyl Diphosphate Synthase"/>
    <property type="match status" value="1"/>
</dbReference>
<protein>
    <recommendedName>
        <fullName evidence="5">Terpene synthase</fullName>
    </recommendedName>
</protein>
<dbReference type="InterPro" id="IPR008949">
    <property type="entry name" value="Isoprenoid_synthase_dom_sf"/>
</dbReference>
<dbReference type="AlphaFoldDB" id="A0A423VHS3"/>
<keyword evidence="4" id="KW-1185">Reference proteome</keyword>
<evidence type="ECO:0000256" key="2">
    <source>
        <dbReference type="ARBA" id="ARBA00023239"/>
    </source>
</evidence>
<reference evidence="3 4" key="1">
    <citation type="submission" date="2015-09" db="EMBL/GenBank/DDBJ databases">
        <title>Host preference determinants of Valsa canker pathogens revealed by comparative genomics.</title>
        <authorList>
            <person name="Yin Z."/>
            <person name="Huang L."/>
        </authorList>
    </citation>
    <scope>NUCLEOTIDE SEQUENCE [LARGE SCALE GENOMIC DNA]</scope>
    <source>
        <strain evidence="3 4">YSFL</strain>
    </source>
</reference>
<dbReference type="EMBL" id="LJZO01000050">
    <property type="protein sequence ID" value="ROV90458.1"/>
    <property type="molecule type" value="Genomic_DNA"/>
</dbReference>
<evidence type="ECO:0000313" key="4">
    <source>
        <dbReference type="Proteomes" id="UP000284375"/>
    </source>
</evidence>
<dbReference type="STRING" id="252740.A0A423VHS3"/>
<sequence>MAHSIDNGAMAAANPKLGTIFTKLVRELKYQTPQHDDTRPALEAAMLEYAASSGAPYESEYAQRYFDVGLTLACAYYPSHPFAVKLHIAIYSWLAIYIDDDEPGTDELAGFQERFHRGEPQPSALLARFAEVLQDMSKYFEPLVTNFIVLSTLQFVNATLLERRGEFLNLQHCREASGWPDYIRDRSGVPEAYAYFIFPREQCPDIGMYMQGIPDMMIYINYANDILSFHKETLAGETDNYINTRAVCEQREPLAVLETCVSETIAANSRVVRLLRTRSDPVYARKWNEFFNGYILFHVTARRYKLHVYPGLAHEGVNERDEFKDQMASEQPVGLLQCA</sequence>
<dbReference type="OrthoDB" id="2998174at2759"/>
<dbReference type="Pfam" id="PF06330">
    <property type="entry name" value="TRI5"/>
    <property type="match status" value="1"/>
</dbReference>
<organism evidence="3 4">
    <name type="scientific">Cytospora chrysosperma</name>
    <name type="common">Cytospora canker fungus</name>
    <name type="synonym">Sphaeria chrysosperma</name>
    <dbReference type="NCBI Taxonomy" id="252740"/>
    <lineage>
        <taxon>Eukaryota</taxon>
        <taxon>Fungi</taxon>
        <taxon>Dikarya</taxon>
        <taxon>Ascomycota</taxon>
        <taxon>Pezizomycotina</taxon>
        <taxon>Sordariomycetes</taxon>
        <taxon>Sordariomycetidae</taxon>
        <taxon>Diaporthales</taxon>
        <taxon>Cytosporaceae</taxon>
        <taxon>Cytospora</taxon>
    </lineage>
</organism>
<proteinExistence type="inferred from homology"/>
<dbReference type="SFLD" id="SFLDG01021">
    <property type="entry name" value="Trichodiene_Synthase_Like"/>
    <property type="match status" value="1"/>
</dbReference>
<accession>A0A423VHS3</accession>
<dbReference type="SFLD" id="SFLDS00005">
    <property type="entry name" value="Isoprenoid_Synthase_Type_I"/>
    <property type="match status" value="1"/>
</dbReference>
<name>A0A423VHS3_CYTCH</name>